<dbReference type="AlphaFoldDB" id="A0A0A9A942"/>
<organism evidence="1">
    <name type="scientific">Arundo donax</name>
    <name type="common">Giant reed</name>
    <name type="synonym">Donax arundinaceus</name>
    <dbReference type="NCBI Taxonomy" id="35708"/>
    <lineage>
        <taxon>Eukaryota</taxon>
        <taxon>Viridiplantae</taxon>
        <taxon>Streptophyta</taxon>
        <taxon>Embryophyta</taxon>
        <taxon>Tracheophyta</taxon>
        <taxon>Spermatophyta</taxon>
        <taxon>Magnoliopsida</taxon>
        <taxon>Liliopsida</taxon>
        <taxon>Poales</taxon>
        <taxon>Poaceae</taxon>
        <taxon>PACMAD clade</taxon>
        <taxon>Arundinoideae</taxon>
        <taxon>Arundineae</taxon>
        <taxon>Arundo</taxon>
    </lineage>
</organism>
<sequence>MSIDIFFNFMHGFSADIKLFYYRYQIIEEEYLIWFDPIS</sequence>
<reference evidence="1" key="1">
    <citation type="submission" date="2014-09" db="EMBL/GenBank/DDBJ databases">
        <authorList>
            <person name="Magalhaes I.L.F."/>
            <person name="Oliveira U."/>
            <person name="Santos F.R."/>
            <person name="Vidigal T.H.D.A."/>
            <person name="Brescovit A.D."/>
            <person name="Santos A.J."/>
        </authorList>
    </citation>
    <scope>NUCLEOTIDE SEQUENCE</scope>
    <source>
        <tissue evidence="1">Shoot tissue taken approximately 20 cm above the soil surface</tissue>
    </source>
</reference>
<evidence type="ECO:0000313" key="1">
    <source>
        <dbReference type="EMBL" id="JAD48179.1"/>
    </source>
</evidence>
<name>A0A0A9A942_ARUDO</name>
<proteinExistence type="predicted"/>
<accession>A0A0A9A942</accession>
<protein>
    <submittedName>
        <fullName evidence="1">Uncharacterized protein</fullName>
    </submittedName>
</protein>
<dbReference type="EMBL" id="GBRH01249716">
    <property type="protein sequence ID" value="JAD48179.1"/>
    <property type="molecule type" value="Transcribed_RNA"/>
</dbReference>
<reference evidence="1" key="2">
    <citation type="journal article" date="2015" name="Data Brief">
        <title>Shoot transcriptome of the giant reed, Arundo donax.</title>
        <authorList>
            <person name="Barrero R.A."/>
            <person name="Guerrero F.D."/>
            <person name="Moolhuijzen P."/>
            <person name="Goolsby J.A."/>
            <person name="Tidwell J."/>
            <person name="Bellgard S.E."/>
            <person name="Bellgard M.I."/>
        </authorList>
    </citation>
    <scope>NUCLEOTIDE SEQUENCE</scope>
    <source>
        <tissue evidence="1">Shoot tissue taken approximately 20 cm above the soil surface</tissue>
    </source>
</reference>